<proteinExistence type="predicted"/>
<accession>A0ABR5HU97</accession>
<dbReference type="Proteomes" id="UP000037274">
    <property type="component" value="Unassembled WGS sequence"/>
</dbReference>
<comment type="caution">
    <text evidence="1">The sequence shown here is derived from an EMBL/GenBank/DDBJ whole genome shotgun (WGS) entry which is preliminary data.</text>
</comment>
<name>A0ABR5HU97_STRLW</name>
<dbReference type="EMBL" id="LFEH01000094">
    <property type="protein sequence ID" value="KMS74527.1"/>
    <property type="molecule type" value="Genomic_DNA"/>
</dbReference>
<reference evidence="1 2" key="1">
    <citation type="submission" date="2015-06" db="EMBL/GenBank/DDBJ databases">
        <title>Draft genome sequence of Streptomyces leeuwenhoekii C58, which produces the novel lasso peptide, chaxapeptin.</title>
        <authorList>
            <person name="Yi Y."/>
            <person name="Hai D."/>
            <person name="Jaspars M."/>
            <person name="Sheng H."/>
            <person name="Rateb M.E."/>
            <person name="Bull A."/>
            <person name="Goodfellow M."/>
            <person name="Asenjo J.A."/>
            <person name="Ebel R."/>
        </authorList>
    </citation>
    <scope>NUCLEOTIDE SEQUENCE [LARGE SCALE GENOMIC DNA]</scope>
    <source>
        <strain evidence="1 2">C58</strain>
    </source>
</reference>
<organism evidence="1 2">
    <name type="scientific">Streptomyces leeuwenhoekii</name>
    <dbReference type="NCBI Taxonomy" id="1437453"/>
    <lineage>
        <taxon>Bacteria</taxon>
        <taxon>Bacillati</taxon>
        <taxon>Actinomycetota</taxon>
        <taxon>Actinomycetes</taxon>
        <taxon>Kitasatosporales</taxon>
        <taxon>Streptomycetaceae</taxon>
        <taxon>Streptomyces</taxon>
    </lineage>
</organism>
<evidence type="ECO:0000313" key="1">
    <source>
        <dbReference type="EMBL" id="KMS74527.1"/>
    </source>
</evidence>
<keyword evidence="2" id="KW-1185">Reference proteome</keyword>
<gene>
    <name evidence="1" type="ORF">ACH49_22420</name>
</gene>
<protein>
    <submittedName>
        <fullName evidence="1">Uncharacterized protein</fullName>
    </submittedName>
</protein>
<dbReference type="RefSeq" id="WP_048573729.1">
    <property type="nucleotide sequence ID" value="NZ_LFEH01000094.1"/>
</dbReference>
<evidence type="ECO:0000313" key="2">
    <source>
        <dbReference type="Proteomes" id="UP000037274"/>
    </source>
</evidence>
<sequence length="149" mass="16328">MTERRPGQWPVEHPVHVEPGPAPVAVSRPELPARVEVPVPDVRLVVTVDLTGRYDTGNEVSRDLYEQTRYSTDCHTAIVRLGEDALRVAPGLGAAIASRFFLAARAVEIHVPAGTRWAYVAAEAQEYMRRYAADHAQMIATSATTRTPG</sequence>